<evidence type="ECO:0000313" key="2">
    <source>
        <dbReference type="EMBL" id="RVX66806.1"/>
    </source>
</evidence>
<accession>A0A438MSZ6</accession>
<feature type="region of interest" description="Disordered" evidence="1">
    <location>
        <begin position="1"/>
        <end position="62"/>
    </location>
</feature>
<organism evidence="2 3">
    <name type="scientific">Exophiala mesophila</name>
    <name type="common">Black yeast-like fungus</name>
    <dbReference type="NCBI Taxonomy" id="212818"/>
    <lineage>
        <taxon>Eukaryota</taxon>
        <taxon>Fungi</taxon>
        <taxon>Dikarya</taxon>
        <taxon>Ascomycota</taxon>
        <taxon>Pezizomycotina</taxon>
        <taxon>Eurotiomycetes</taxon>
        <taxon>Chaetothyriomycetidae</taxon>
        <taxon>Chaetothyriales</taxon>
        <taxon>Herpotrichiellaceae</taxon>
        <taxon>Exophiala</taxon>
    </lineage>
</organism>
<evidence type="ECO:0000313" key="3">
    <source>
        <dbReference type="Proteomes" id="UP000288859"/>
    </source>
</evidence>
<dbReference type="AlphaFoldDB" id="A0A438MSZ6"/>
<evidence type="ECO:0000256" key="1">
    <source>
        <dbReference type="SAM" id="MobiDB-lite"/>
    </source>
</evidence>
<feature type="compositionally biased region" description="Basic and acidic residues" evidence="1">
    <location>
        <begin position="9"/>
        <end position="18"/>
    </location>
</feature>
<protein>
    <submittedName>
        <fullName evidence="2">Uncharacterized protein</fullName>
    </submittedName>
</protein>
<comment type="caution">
    <text evidence="2">The sequence shown here is derived from an EMBL/GenBank/DDBJ whole genome shotgun (WGS) entry which is preliminary data.</text>
</comment>
<dbReference type="VEuPathDB" id="FungiDB:PV10_03873"/>
<feature type="region of interest" description="Disordered" evidence="1">
    <location>
        <begin position="75"/>
        <end position="94"/>
    </location>
</feature>
<feature type="compositionally biased region" description="Low complexity" evidence="1">
    <location>
        <begin position="80"/>
        <end position="92"/>
    </location>
</feature>
<proteinExistence type="predicted"/>
<dbReference type="EMBL" id="NAJM01000056">
    <property type="protein sequence ID" value="RVX66806.1"/>
    <property type="molecule type" value="Genomic_DNA"/>
</dbReference>
<gene>
    <name evidence="2" type="ORF">B0A52_08999</name>
</gene>
<dbReference type="Proteomes" id="UP000288859">
    <property type="component" value="Unassembled WGS sequence"/>
</dbReference>
<dbReference type="OrthoDB" id="10327184at2759"/>
<reference evidence="2 3" key="1">
    <citation type="submission" date="2017-03" db="EMBL/GenBank/DDBJ databases">
        <title>Genomes of endolithic fungi from Antarctica.</title>
        <authorList>
            <person name="Coleine C."/>
            <person name="Masonjones S."/>
            <person name="Stajich J.E."/>
        </authorList>
    </citation>
    <scope>NUCLEOTIDE SEQUENCE [LARGE SCALE GENOMIC DNA]</scope>
    <source>
        <strain evidence="2 3">CCFEE 6314</strain>
    </source>
</reference>
<name>A0A438MSZ6_EXOME</name>
<sequence>MKKSRSRAYKPETEHECETIYDGNARSSSIIVISDDSSDEDSEAGGSLRSRNDGARGLDSSDYFHAGHDSSKIIDLTSPTSSHSKYAATSSSQLKPSKLRDEYRSIFIGECNADQERCQVVDDDDDHPDLNVYLSYLDTQDGRAQLHMIEEAPTQATQNLEAFTAHLGQHKIRHDRVTADLAELDLRIASMVSSIVSGPQYMVREHLREAAAFMRHDLANSSQYLTDAHTKVSALETRVNASRDMRACWLRLWSLYEDLNRPGSSRVSPMLNQLWTDQGLGNKVVSGICDAETRLEHADLDIRAFDVMWGEMIVLDGDGDGNGNGNGDGER</sequence>